<name>A0ACB8HIN0_9BRYO</name>
<comment type="caution">
    <text evidence="1">The sequence shown here is derived from an EMBL/GenBank/DDBJ whole genome shotgun (WGS) entry which is preliminary data.</text>
</comment>
<organism evidence="1 2">
    <name type="scientific">Sphagnum magellanicum</name>
    <dbReference type="NCBI Taxonomy" id="128215"/>
    <lineage>
        <taxon>Eukaryota</taxon>
        <taxon>Viridiplantae</taxon>
        <taxon>Streptophyta</taxon>
        <taxon>Embryophyta</taxon>
        <taxon>Bryophyta</taxon>
        <taxon>Sphagnophytina</taxon>
        <taxon>Sphagnopsida</taxon>
        <taxon>Sphagnales</taxon>
        <taxon>Sphagnaceae</taxon>
        <taxon>Sphagnum</taxon>
    </lineage>
</organism>
<gene>
    <name evidence="1" type="ORF">CY35_07G007400</name>
</gene>
<evidence type="ECO:0000313" key="2">
    <source>
        <dbReference type="Proteomes" id="UP000828922"/>
    </source>
</evidence>
<evidence type="ECO:0000313" key="1">
    <source>
        <dbReference type="EMBL" id="KAH9556071.1"/>
    </source>
</evidence>
<dbReference type="EMBL" id="CM038913">
    <property type="protein sequence ID" value="KAH9556071.1"/>
    <property type="molecule type" value="Genomic_DNA"/>
</dbReference>
<protein>
    <submittedName>
        <fullName evidence="1">Uncharacterized protein</fullName>
    </submittedName>
</protein>
<proteinExistence type="predicted"/>
<sequence length="256" mass="29116">MLRLQSCSIILDDGHLPSMTYSMEQTAGPLPTDDVSHVVYLGEEAVPLFPLAEHCELPSISADVLKSILTEEQGYPAQSVVIVDSRHHFEYEGGHIKGAVNLRDPSAIEEFYSRNINVGKQIAIVFHCEFSSSRAPKLFKHMRNLDRLAHMETYPELAFPNMFLLKGGYKAFFELYSELCVPREYVKMSDPKFVDHLRVSSSSLKRSWNQRSKDFIDSHCGDHDAPLIDVSNVQQKEKVNTTRKCPISLRFNQQVL</sequence>
<dbReference type="Proteomes" id="UP000828922">
    <property type="component" value="Linkage Group LG07"/>
</dbReference>
<reference evidence="2" key="1">
    <citation type="journal article" date="2022" name="New Phytol.">
        <title>Phylogenomic structure and speciation in an emerging model: the Sphagnum magellanicum complex (Bryophyta).</title>
        <authorList>
            <person name="Shaw A.J."/>
            <person name="Piatkowski B."/>
            <person name="Duffy A.M."/>
            <person name="Aguero B."/>
            <person name="Imwattana K."/>
            <person name="Nieto-Lugilde M."/>
            <person name="Healey A."/>
            <person name="Weston D.J."/>
            <person name="Patel M.N."/>
            <person name="Schmutz J."/>
            <person name="Grimwood J."/>
            <person name="Yavitt J.B."/>
            <person name="Hassel K."/>
            <person name="Stenoien H.K."/>
            <person name="Flatberg K.I."/>
            <person name="Bickford C.P."/>
            <person name="Hicks K.A."/>
        </authorList>
    </citation>
    <scope>NUCLEOTIDE SEQUENCE [LARGE SCALE GENOMIC DNA]</scope>
</reference>
<accession>A0ACB8HIN0</accession>
<keyword evidence="2" id="KW-1185">Reference proteome</keyword>